<dbReference type="Proteomes" id="UP000886883">
    <property type="component" value="Unassembled WGS sequence"/>
</dbReference>
<protein>
    <submittedName>
        <fullName evidence="1">DUF1015 family protein</fullName>
    </submittedName>
</protein>
<dbReference type="AlphaFoldDB" id="A0A9D2MNZ8"/>
<organism evidence="1 2">
    <name type="scientific">Candidatus Eisenbergiella merdigallinarum</name>
    <dbReference type="NCBI Taxonomy" id="2838552"/>
    <lineage>
        <taxon>Bacteria</taxon>
        <taxon>Bacillati</taxon>
        <taxon>Bacillota</taxon>
        <taxon>Clostridia</taxon>
        <taxon>Lachnospirales</taxon>
        <taxon>Lachnospiraceae</taxon>
        <taxon>Eisenbergiella</taxon>
    </lineage>
</organism>
<comment type="caution">
    <text evidence="1">The sequence shown here is derived from an EMBL/GenBank/DDBJ whole genome shotgun (WGS) entry which is preliminary data.</text>
</comment>
<dbReference type="PANTHER" id="PTHR36454:SF1">
    <property type="entry name" value="DUF1015 DOMAIN-CONTAINING PROTEIN"/>
    <property type="match status" value="1"/>
</dbReference>
<proteinExistence type="predicted"/>
<dbReference type="Pfam" id="PF06245">
    <property type="entry name" value="DUF1015"/>
    <property type="match status" value="1"/>
</dbReference>
<dbReference type="InterPro" id="IPR008323">
    <property type="entry name" value="UCP033563"/>
</dbReference>
<reference evidence="1" key="1">
    <citation type="journal article" date="2021" name="PeerJ">
        <title>Extensive microbial diversity within the chicken gut microbiome revealed by metagenomics and culture.</title>
        <authorList>
            <person name="Gilroy R."/>
            <person name="Ravi A."/>
            <person name="Getino M."/>
            <person name="Pursley I."/>
            <person name="Horton D.L."/>
            <person name="Alikhan N.F."/>
            <person name="Baker D."/>
            <person name="Gharbi K."/>
            <person name="Hall N."/>
            <person name="Watson M."/>
            <person name="Adriaenssens E.M."/>
            <person name="Foster-Nyarko E."/>
            <person name="Jarju S."/>
            <person name="Secka A."/>
            <person name="Antonio M."/>
            <person name="Oren A."/>
            <person name="Chaudhuri R.R."/>
            <person name="La Ragione R."/>
            <person name="Hildebrand F."/>
            <person name="Pallen M.J."/>
        </authorList>
    </citation>
    <scope>NUCLEOTIDE SEQUENCE</scope>
    <source>
        <strain evidence="1">USAMLcec3-2134</strain>
    </source>
</reference>
<evidence type="ECO:0000313" key="2">
    <source>
        <dbReference type="Proteomes" id="UP000886883"/>
    </source>
</evidence>
<name>A0A9D2MNZ8_9FIRM</name>
<evidence type="ECO:0000313" key="1">
    <source>
        <dbReference type="EMBL" id="HJB89924.1"/>
    </source>
</evidence>
<dbReference type="EMBL" id="DWXE01000001">
    <property type="protein sequence ID" value="HJB89924.1"/>
    <property type="molecule type" value="Genomic_DNA"/>
</dbReference>
<sequence>MAEVRPFAAIRPAQGYAKRIAALPYDVFEEGEARREVEKNPLSFLAIDRPETIAGDGENRYEKAGELLWKRFREGCLIQDGSPGYYIYELTAEGRSQTGIAGLVPVDDYLSGAIHRHENTRAEKEEDRIRHVAGCMAQTGPIFLAYRAREEIRLLQEAEKERSPLYDFTAEDGVRHRIWRVWEPERIEAVRAAFQKAGDLYIADGHHRCAAAVSCALSMRRRHPDFTGEEPWNFILSVLFGDDSLRILDYNRAVRAPEGMTQRRLLERLAPCFEIEFVGSETARPRKKGEFGMYVRDGWYLLTAREELSSSDPVEGLDTAILQKYVLEPVFGIQNPRTDGRISFVGGARGAGELERRVELEGGAAFLLYPTSMRELFAVADAGRLMPPKSTWFEPKLRSGLLIYSLKDQETNDRRVSYYE</sequence>
<gene>
    <name evidence="1" type="ORF">H9763_00455</name>
</gene>
<accession>A0A9D2MNZ8</accession>
<reference evidence="1" key="2">
    <citation type="submission" date="2021-04" db="EMBL/GenBank/DDBJ databases">
        <authorList>
            <person name="Gilroy R."/>
        </authorList>
    </citation>
    <scope>NUCLEOTIDE SEQUENCE</scope>
    <source>
        <strain evidence="1">USAMLcec3-2134</strain>
    </source>
</reference>
<dbReference type="PIRSF" id="PIRSF033563">
    <property type="entry name" value="UCP033563"/>
    <property type="match status" value="1"/>
</dbReference>
<dbReference type="PANTHER" id="PTHR36454">
    <property type="entry name" value="LMO2823 PROTEIN"/>
    <property type="match status" value="1"/>
</dbReference>